<accession>A0A1Y2HRZ2</accession>
<sequence>MHLLLLLCRRLPSLHVVTVVMLFPPMLPFSFVRCVETRPATATRWPRDLGPHTPHSPLELSPNTLQPLAFLADFIFLSLGLGQLELRNLLCMFGHLPGISFRLQLTHQRIDLPRQLRI</sequence>
<dbReference type="EMBL" id="MCFL01000013">
    <property type="protein sequence ID" value="ORZ37370.1"/>
    <property type="molecule type" value="Genomic_DNA"/>
</dbReference>
<reference evidence="1 2" key="1">
    <citation type="submission" date="2016-07" db="EMBL/GenBank/DDBJ databases">
        <title>Pervasive Adenine N6-methylation of Active Genes in Fungi.</title>
        <authorList>
            <consortium name="DOE Joint Genome Institute"/>
            <person name="Mondo S.J."/>
            <person name="Dannebaum R.O."/>
            <person name="Kuo R.C."/>
            <person name="Labutti K."/>
            <person name="Haridas S."/>
            <person name="Kuo A."/>
            <person name="Salamov A."/>
            <person name="Ahrendt S.R."/>
            <person name="Lipzen A."/>
            <person name="Sullivan W."/>
            <person name="Andreopoulos W.B."/>
            <person name="Clum A."/>
            <person name="Lindquist E."/>
            <person name="Daum C."/>
            <person name="Ramamoorthy G.K."/>
            <person name="Gryganskyi A."/>
            <person name="Culley D."/>
            <person name="Magnuson J.K."/>
            <person name="James T.Y."/>
            <person name="O'Malley M.A."/>
            <person name="Stajich J.E."/>
            <person name="Spatafora J.W."/>
            <person name="Visel A."/>
            <person name="Grigoriev I.V."/>
        </authorList>
    </citation>
    <scope>NUCLEOTIDE SEQUENCE [LARGE SCALE GENOMIC DNA]</scope>
    <source>
        <strain evidence="1 2">PL171</strain>
    </source>
</reference>
<protein>
    <submittedName>
        <fullName evidence="1">Uncharacterized protein</fullName>
    </submittedName>
</protein>
<name>A0A1Y2HRZ2_9FUNG</name>
<keyword evidence="2" id="KW-1185">Reference proteome</keyword>
<comment type="caution">
    <text evidence="1">The sequence shown here is derived from an EMBL/GenBank/DDBJ whole genome shotgun (WGS) entry which is preliminary data.</text>
</comment>
<evidence type="ECO:0000313" key="2">
    <source>
        <dbReference type="Proteomes" id="UP000193411"/>
    </source>
</evidence>
<gene>
    <name evidence="1" type="ORF">BCR44DRAFT_31999</name>
</gene>
<dbReference type="AlphaFoldDB" id="A0A1Y2HRZ2"/>
<proteinExistence type="predicted"/>
<dbReference type="Proteomes" id="UP000193411">
    <property type="component" value="Unassembled WGS sequence"/>
</dbReference>
<evidence type="ECO:0000313" key="1">
    <source>
        <dbReference type="EMBL" id="ORZ37370.1"/>
    </source>
</evidence>
<organism evidence="1 2">
    <name type="scientific">Catenaria anguillulae PL171</name>
    <dbReference type="NCBI Taxonomy" id="765915"/>
    <lineage>
        <taxon>Eukaryota</taxon>
        <taxon>Fungi</taxon>
        <taxon>Fungi incertae sedis</taxon>
        <taxon>Blastocladiomycota</taxon>
        <taxon>Blastocladiomycetes</taxon>
        <taxon>Blastocladiales</taxon>
        <taxon>Catenariaceae</taxon>
        <taxon>Catenaria</taxon>
    </lineage>
</organism>